<protein>
    <submittedName>
        <fullName evidence="1">Uncharacterized protein</fullName>
    </submittedName>
</protein>
<name>A0A645CIC7_9ZZZZ</name>
<sequence>MGNLLDQLAGEHGFGRRCQRMRPFVVEQHQPVVVTTEAVLNQVAGNQRDVLPAPLGLCVLFEIAAFSGEPDAERSFLQGSDFGQDVRVFDQFDWRNTAGILLQLVLGGVVHAVISHRRHADEDIRVRCACHHGRMHVERAPHLDPHDALRDRQVYRS</sequence>
<gene>
    <name evidence="1" type="ORF">SDC9_123689</name>
</gene>
<accession>A0A645CIC7</accession>
<comment type="caution">
    <text evidence="1">The sequence shown here is derived from an EMBL/GenBank/DDBJ whole genome shotgun (WGS) entry which is preliminary data.</text>
</comment>
<organism evidence="1">
    <name type="scientific">bioreactor metagenome</name>
    <dbReference type="NCBI Taxonomy" id="1076179"/>
    <lineage>
        <taxon>unclassified sequences</taxon>
        <taxon>metagenomes</taxon>
        <taxon>ecological metagenomes</taxon>
    </lineage>
</organism>
<evidence type="ECO:0000313" key="1">
    <source>
        <dbReference type="EMBL" id="MPM76690.1"/>
    </source>
</evidence>
<dbReference type="EMBL" id="VSSQ01027441">
    <property type="protein sequence ID" value="MPM76690.1"/>
    <property type="molecule type" value="Genomic_DNA"/>
</dbReference>
<proteinExistence type="predicted"/>
<reference evidence="1" key="1">
    <citation type="submission" date="2019-08" db="EMBL/GenBank/DDBJ databases">
        <authorList>
            <person name="Kucharzyk K."/>
            <person name="Murdoch R.W."/>
            <person name="Higgins S."/>
            <person name="Loffler F."/>
        </authorList>
    </citation>
    <scope>NUCLEOTIDE SEQUENCE</scope>
</reference>
<dbReference type="AlphaFoldDB" id="A0A645CIC7"/>